<dbReference type="InterPro" id="IPR003991">
    <property type="entry name" value="Pertactin_virulence_factor"/>
</dbReference>
<keyword evidence="4" id="KW-1185">Reference proteome</keyword>
<evidence type="ECO:0000313" key="4">
    <source>
        <dbReference type="Proteomes" id="UP001243623"/>
    </source>
</evidence>
<proteinExistence type="predicted"/>
<dbReference type="GO" id="GO:0019867">
    <property type="term" value="C:outer membrane"/>
    <property type="evidence" value="ECO:0007669"/>
    <property type="project" value="InterPro"/>
</dbReference>
<dbReference type="Gene3D" id="2.40.128.130">
    <property type="entry name" value="Autotransporter beta-domain"/>
    <property type="match status" value="1"/>
</dbReference>
<dbReference type="SUPFAM" id="SSF103515">
    <property type="entry name" value="Autotransporter"/>
    <property type="match status" value="1"/>
</dbReference>
<dbReference type="InterPro" id="IPR006315">
    <property type="entry name" value="OM_autotransptr_brl_dom"/>
</dbReference>
<evidence type="ECO:0000259" key="2">
    <source>
        <dbReference type="PROSITE" id="PS51208"/>
    </source>
</evidence>
<feature type="chain" id="PRO_5040914462" evidence="1">
    <location>
        <begin position="38"/>
        <end position="3207"/>
    </location>
</feature>
<sequence length="3207" mass="340257">MKKIISSKKKNPIAKKKYARLLAMVLGGCLMTGNVFAADLAAVASSDYTNSQVGKVTGSRVTTHVDADPSAGVIKELNGDAGLYAINENGESKLVLRQYTYSTTELKPNRVLDVNGDWNNPDQTGVIKAVANMHAAASNGKYLFATGYDLGQIGVAEIAGGSLKDQPSLTVNLKNCINDNCSAGYGAKTTVHGEGIAVRGDKLYLVASVNLEGGYDNYDNGYLLQFNIKDNGSLEFNSYTRVGKNADQVRLSFYNDSVFIPFIGGMQNYGAGNAESRIDVVKISNGQLNTTSQAIKKPENVKCDFRNLKILPNGTAYVMTYNLAATGSGMDAHVYKTTVSNLMSENPKNWEEIVSGQYEGWFGKLDAEYYTKRLWLEAGDKLQVYTDGSTKPIVWNAKDFSTDEQYSLFNAVEIIPTDTVNGELAQLKFMADEGLTQSSQTLNKRVNLNATSNSGDYKSSITGTASDVQYNAVTNDNSHYHFDADKTINLGLEKSGGNLDNNILADIYANDGNDIVIDASANTLQLQAKNYIGTPVGIFAGNGKNVSIDAGKLNIITSGYQGGNSLTNAIWNDAGKDKTSTIEINAPVNISMSDGLGGNGIAIQKTDRWGEKSNEANDSSKVIIHGDVSILGADNTVWGIPINGENVYSRFNNAGILTAVDKSEVVIDGNVDFAVYGNGVTTNAKDSKVSINGGKIVAPSSTQYGYYALSSYLGAINMNTGIDGKTVGSNTVKLDGDLFALNTGTINLALINNNSYLNGIIDNGGTANLYLQNGATWYNAKQNNRYADDNEDIGAGQISHVSRLTGGNTPQNRGVIYQKDSNPITIDRYSGNTLAWYDHNTSSPAEIIGGAIHIKSADLDSTMTLWTGNNGINTADSATDSEKATLNTVLDNLAKKLVYEGYKGKVENNLKGTVGIAEGMTSSSALKSGDITFSQITGEGSYQSTSNPPIPTEQITTSFTTTLTGLKDNDIQYVNGGVVQKNATGQEGYRLTKDSTITVNDQNVTASNIGYYPAVVGILGNGNDITVVADGKSLDLDCVSTTGTSQAIGVYANKNVNVQANNLNIKATAPGKTAAGIFVQNGGQAVINGNVDMSVKNSTDGDADGIYLYNGGSKLTINGDLNMKGNGEGDLAYGVLAAEKGGYGTKVYQAKGIYMYDNSTDGGEVKITGKADIAVKGTGIDMRGSKNNKITIDSGSIITPESTTDEFKAIGIAAGTFNMGMTDQGIVNGKDVTVKGQIYALEKGTINLGLGSSNSLFAGVVSNTNGGAINLFLEKGATWENTLNSKSATFNGSHVNTVSGGKTKQNQGVISQKDSNPITIDKYSGYTTVLYGHDKTTPTNIIGGILTINSALGDSFITLRTDNVGLNTDSDKANDKNLVSETLNALANKLYYTAHTNGEKNLSGMVEIAEGLTAASASKKSGSITYKTDGQGQYEYTQAVDAPKTDPITKSMTLTDDYEAIATVANAYGDKYVSALFNGSESTSKQNPMVIDMAGHNLTLKSESPDKIAAGMFVSANDYINVKNNDATKKLSISSTINDTRGAMGIQLDGNSHLAISGAVDIDGVSTNGDSVTGIHIQGQNSDIKIDGPLTMKNITAKRERGNGINAAGIRVTGDNSTVTVNDIVDITGIRGNGLNTVGADSSISVKGGTITAAEDADKSKLFYAIRVDKGTVSVNMNGQNAGNTTTKINGDVFVNKEYGKRVVEYSGGELVDFTKNGNLNLALTDNQSFWTGVAGYSIDKSDYGTGGFTAHDAGDFNLYLQNGATWTNQQQSSVKQQTNNEATFSGSKVTKLTGGTDKDHAGLIFQKDNRDITVDNYSGNMKVFYEHELSTPTTMIGGNIKINHAATDSGIIFSTDNAGVTNENSNAVLNALANKLYYNAYISGERNLIGQAEITEGLTSSAKALKLVDMTFNETTGQGEYKVPVIPDNQTETEFTRAITGNKETNSEYVDSGVLKENGTYSFTKDTTINAEKNLIAAGAWMPKISSAISGSTEATSVLLDMNNKDLIINATTDTHTTGITAIGDGKVEIDHAGKITINTESTGGGQTAALYTNGGGHIVIHNGGENLEDKVLTVRANTTSIANGAVIKSMNGVGGKESSIIIDGLVDVVADGNGDAKNGKGANEGISAVASTIEIGGGSIKAVNGAWCAIRAYGEFVSNNYGTVNINVAKDEQGNIIGAGKNKTTIEGAIVTNGGMGTKGRVSIGLSTPDSYWKGDYTDVTGYGVTQGQLGNVNLFMTNGANWTGYTKGTMNVDMSSGATWEGYNVGDNFNLSLSDQAIWKNNNKTENPSKVQYLTGAKDKNKIGYIQMTQDATANLVIDNYSGNTLAWYDHNTASPTELIGGSITVKSAAPDSTMTLWTGNNGVNTATSATDAEKETLNTVLDNLAKKLIYTGYIGKAEENLKGYVGIAEGMTSSSAIKNSEIKFSKTTGEGSYEHQITPPTPPIPPVIPSEFNTPIGKDNANDEYKDVMDDTGRTYTFTKDTKVDVDDTKQVADGVTAAVYSNNKDTIINAEGKNIVLDANGTANKSYGIAATAENSNINVNASNVTIHTSGSNESSGIYSDQGNVSIINNISVHAKNGNGILAKDNGKVTINGDADITVDENNAQAVWASAGTVEIKGDTTINAVNKTALLAEAGGQIKLDTTNKRVNITGDIENHGGSIAIVPGEDSVIKGAIRNTSGNVEISLGKGSVLEGGIETGSTQKTFSMMRNVSAEPITKLSLVDGAIWRFNADKDANVSDLVGGSKGHEGIIEQKSAHEITAHTFSGNMNVKYASTYADGNLMINDNQGNFVINGLKAGSSNNSITISTDNNNVNALDNTSWEKTLNSLANKVQYNGVINEDGRVSNLTGMATVNESITAPSAKAEILFKNGTDSNIIDKITFNNGSSGTITYGDYETAVMSGVKSAMTSAAMGWRTENNNLMKRMGDLRLSSGDVGAWARIYRGKSSSDKNKTDYKANYNTVQVGYDKEVDGNWRVGTAISIMEGDSSYQYGGSGDDKSKSIALYGTWNGEKGHYADLILKGTKLTNDYTVFNADGHQVEGDYDTWGTSISAEYGRRIKQDNGFYYEPQLEFTYGHLNGSDYDATSDFMDVNGKYKTMNVNQSSMNSLIGRIGIAFGREMEKNSVYAQLSYSHEFCGDMNTYYDADNMPKSTKQDFKDSWVTFMLGGTSQLNDKLYAYGNFEKSIGGDIKTDWRIDAGLRWSF</sequence>
<dbReference type="PRINTS" id="PR01484">
    <property type="entry name" value="PRTACTNFAMLY"/>
</dbReference>
<dbReference type="KEGG" id="sgbi:P3F81_03420"/>
<dbReference type="Pfam" id="PF03797">
    <property type="entry name" value="Autotransporter"/>
    <property type="match status" value="1"/>
</dbReference>
<name>A0A9Y2EVL7_9FIRM</name>
<dbReference type="SMART" id="SM00869">
    <property type="entry name" value="Autotransporter"/>
    <property type="match status" value="1"/>
</dbReference>
<reference evidence="3" key="1">
    <citation type="submission" date="2023-03" db="EMBL/GenBank/DDBJ databases">
        <title>Selenobaculum gbiensis gen. nov. sp. nov., a new bacterium isolated from the gut microbiota of IBD patient.</title>
        <authorList>
            <person name="Yeo S."/>
            <person name="Park H."/>
            <person name="Huh C.S."/>
        </authorList>
    </citation>
    <scope>NUCLEOTIDE SEQUENCE</scope>
    <source>
        <strain evidence="3">ICN-92133</strain>
    </source>
</reference>
<evidence type="ECO:0000256" key="1">
    <source>
        <dbReference type="SAM" id="SignalP"/>
    </source>
</evidence>
<feature type="signal peptide" evidence="1">
    <location>
        <begin position="1"/>
        <end position="37"/>
    </location>
</feature>
<dbReference type="Proteomes" id="UP001243623">
    <property type="component" value="Chromosome"/>
</dbReference>
<dbReference type="NCBIfam" id="TIGR01414">
    <property type="entry name" value="autotrans_barl"/>
    <property type="match status" value="1"/>
</dbReference>
<dbReference type="EMBL" id="CP120678">
    <property type="protein sequence ID" value="WIW71374.1"/>
    <property type="molecule type" value="Genomic_DNA"/>
</dbReference>
<dbReference type="PROSITE" id="PS51208">
    <property type="entry name" value="AUTOTRANSPORTER"/>
    <property type="match status" value="1"/>
</dbReference>
<dbReference type="InterPro" id="IPR005546">
    <property type="entry name" value="Autotransporte_beta"/>
</dbReference>
<accession>A0A9Y2EVL7</accession>
<evidence type="ECO:0000313" key="3">
    <source>
        <dbReference type="EMBL" id="WIW71374.1"/>
    </source>
</evidence>
<keyword evidence="1" id="KW-0732">Signal</keyword>
<organism evidence="3 4">
    <name type="scientific">Selenobaculum gibii</name>
    <dbReference type="NCBI Taxonomy" id="3054208"/>
    <lineage>
        <taxon>Bacteria</taxon>
        <taxon>Bacillati</taxon>
        <taxon>Bacillota</taxon>
        <taxon>Negativicutes</taxon>
        <taxon>Selenomonadales</taxon>
        <taxon>Selenomonadaceae</taxon>
        <taxon>Selenobaculum</taxon>
    </lineage>
</organism>
<feature type="domain" description="Autotransporter" evidence="2">
    <location>
        <begin position="2934"/>
        <end position="3207"/>
    </location>
</feature>
<dbReference type="InterPro" id="IPR036709">
    <property type="entry name" value="Autotransporte_beta_dom_sf"/>
</dbReference>
<dbReference type="RefSeq" id="WP_147667691.1">
    <property type="nucleotide sequence ID" value="NZ_CP120678.1"/>
</dbReference>
<protein>
    <submittedName>
        <fullName evidence="3">Autotransporter outer membrane beta-barrel domain-containing protein</fullName>
    </submittedName>
</protein>
<gene>
    <name evidence="3" type="ORF">P3F81_03420</name>
</gene>